<dbReference type="EMBL" id="JACHNH010000001">
    <property type="protein sequence ID" value="MBB4767438.1"/>
    <property type="molecule type" value="Genomic_DNA"/>
</dbReference>
<keyword evidence="2" id="KW-0732">Signal</keyword>
<feature type="signal peptide" evidence="2">
    <location>
        <begin position="1"/>
        <end position="26"/>
    </location>
</feature>
<dbReference type="AlphaFoldDB" id="A0A7W7MUG1"/>
<comment type="caution">
    <text evidence="3">The sequence shown here is derived from an EMBL/GenBank/DDBJ whole genome shotgun (WGS) entry which is preliminary data.</text>
</comment>
<evidence type="ECO:0008006" key="5">
    <source>
        <dbReference type="Google" id="ProtNLM"/>
    </source>
</evidence>
<feature type="chain" id="PRO_5039698598" description="PKD domain-containing protein" evidence="2">
    <location>
        <begin position="27"/>
        <end position="970"/>
    </location>
</feature>
<organism evidence="3 4">
    <name type="scientific">Actinoplanes digitatis</name>
    <dbReference type="NCBI Taxonomy" id="1868"/>
    <lineage>
        <taxon>Bacteria</taxon>
        <taxon>Bacillati</taxon>
        <taxon>Actinomycetota</taxon>
        <taxon>Actinomycetes</taxon>
        <taxon>Micromonosporales</taxon>
        <taxon>Micromonosporaceae</taxon>
        <taxon>Actinoplanes</taxon>
    </lineage>
</organism>
<dbReference type="Proteomes" id="UP000578112">
    <property type="component" value="Unassembled WGS sequence"/>
</dbReference>
<feature type="region of interest" description="Disordered" evidence="1">
    <location>
        <begin position="44"/>
        <end position="70"/>
    </location>
</feature>
<dbReference type="RefSeq" id="WP_184998451.1">
    <property type="nucleotide sequence ID" value="NZ_BOMK01000076.1"/>
</dbReference>
<proteinExistence type="predicted"/>
<evidence type="ECO:0000313" key="4">
    <source>
        <dbReference type="Proteomes" id="UP000578112"/>
    </source>
</evidence>
<evidence type="ECO:0000256" key="2">
    <source>
        <dbReference type="SAM" id="SignalP"/>
    </source>
</evidence>
<accession>A0A7W7MUG1</accession>
<gene>
    <name evidence="3" type="ORF">BJ971_007994</name>
</gene>
<protein>
    <recommendedName>
        <fullName evidence="5">PKD domain-containing protein</fullName>
    </recommendedName>
</protein>
<evidence type="ECO:0000313" key="3">
    <source>
        <dbReference type="EMBL" id="MBB4767438.1"/>
    </source>
</evidence>
<keyword evidence="4" id="KW-1185">Reference proteome</keyword>
<sequence>MHRTLRALLSAAAAALSATTVLVGLAADPALAQNYDTLSPTAWAHTDKAQPSTPDPNPSGDYLIGSSEDPSGLKHTGRAYFTFDLTPLKGQVLHRVTFYTYERTVNDCSQVAPIEVWRTRPVTSATTWQHPPRELELLGERSYGNGVICPGAYLGIDMIPAVQAALGRGEKTITVEVRIKAGSEGDARIGRTMTPGRMSYGANHAPKVSGLKLKYPDAGCGTIDKHPSASWWMQAQATVKDADPQDHAQIWYAYWPVDRPDERKETTSPSFGGGIADGTVVAWTAQGRDYDDAGPWGRTCYFTVDTTAPKTKPIVFSKKYPSEGYPGTGGPGVPGTFVFDAAGDTEITGFEWNQNDGGLSQRVVANHRGGRAKVTVTPRYSGRGSLKVAAVDAAGNRSEWTEYRYTVRDTAPSAEIEMNGVGLTSHIKLYSRAAEVTEFGYAIDGGPETRVPAVDGQGEGDLVFDSTGSKTVVSRAYAGRKMIGSDTVQISVSDAPKISSAEFDWLSSPVAGNPGSFTFAPRTTDVKSYRYDFGDGDQKEINAGPDGSAVLAWTPEVGGYYTITVYSVDRWGHQSQPAQESFSVIDTHPGVYVHAYDPQVGDPVAVSAWSDLPNAVAIVYSFDGGPEQTLDGRSVDFEVVPTRAGDNAIKVWARLDDGTLTPPTTSVVHVNSAPRITSQGPFGEDAVMGRPVTITLTAAQDGATTFRYSIGNSYDGEEDPVRTVPVGADGTATISFDVPEGWGGVWGDVLVIATSLTADGTESDTKSVSLNLRNPRVEVNNPWPADSGDPMGGVGVPGQFGFSAYDLNEVTTKYLWHVNDGPVQESARDPEAWENTVSYTPDRVGANTLYVQREFTDGSLSPLETIPFEVGTRPLITSDVYQHDAPSGGAGEAGAFRFSGGMPGIVSYAYRFVADSNGDEAAAGRVDAVADGSAQVEFTPPAAGSYVVLVTGRTAAGTTTTQAGYRFEVR</sequence>
<reference evidence="3 4" key="1">
    <citation type="submission" date="2020-08" db="EMBL/GenBank/DDBJ databases">
        <title>Sequencing the genomes of 1000 actinobacteria strains.</title>
        <authorList>
            <person name="Klenk H.-P."/>
        </authorList>
    </citation>
    <scope>NUCLEOTIDE SEQUENCE [LARGE SCALE GENOMIC DNA]</scope>
    <source>
        <strain evidence="3 4">DSM 43149</strain>
    </source>
</reference>
<evidence type="ECO:0000256" key="1">
    <source>
        <dbReference type="SAM" id="MobiDB-lite"/>
    </source>
</evidence>
<name>A0A7W7MUG1_9ACTN</name>